<dbReference type="GO" id="GO:0016020">
    <property type="term" value="C:membrane"/>
    <property type="evidence" value="ECO:0007669"/>
    <property type="project" value="UniProtKB-SubCell"/>
</dbReference>
<evidence type="ECO:0000256" key="2">
    <source>
        <dbReference type="ARBA" id="ARBA00006971"/>
    </source>
</evidence>
<evidence type="ECO:0000313" key="10">
    <source>
        <dbReference type="Proteomes" id="UP000243807"/>
    </source>
</evidence>
<evidence type="ECO:0000256" key="4">
    <source>
        <dbReference type="ARBA" id="ARBA00022989"/>
    </source>
</evidence>
<keyword evidence="5 6" id="KW-0472">Membrane</keyword>
<gene>
    <name evidence="9" type="ORF">BW247_10965</name>
</gene>
<comment type="function">
    <text evidence="6">HflC and HflK could encode or regulate a protease.</text>
</comment>
<dbReference type="STRING" id="1765967.BW247_10965"/>
<protein>
    <recommendedName>
        <fullName evidence="6">Protein HflK</fullName>
    </recommendedName>
</protein>
<feature type="compositionally biased region" description="Basic and acidic residues" evidence="7">
    <location>
        <begin position="379"/>
        <end position="393"/>
    </location>
</feature>
<keyword evidence="3 6" id="KW-0812">Transmembrane</keyword>
<sequence length="393" mass="42546">MPWNEPGKDNSGNKDPWGGGQRGGGGSGNFDLERWLRQWLDRLGGKRPQGDGDGPSGFGFSSASIVLLVVVLAFAWLATGFYIVGPGERGVVLRFGAFAGETMPGPHWHLPYPIATVDVVDTGQIRSAQSKSVMLTKDENIVDVDVSAQYRVRNAERYLFDLRSPNKTLREAMISAIREVVGQSKMDYVVGEGRADIALRTQQIMQKTLDSYKAGLQVIKVNLQDAQPPEQVQGAFADAIKAREDEVRYRNEAEAYANSILPQARGEAARLDEQAQAYKEQVVARAEGDASRFDALLKEYLKAPKVTRERLYLDTMQGVLSSSSKVLIDTQGKGNSLLYLPLDKLGQSASNGGADGRSGATGSVLSGAPAPGTAGAAMEAERLRRDQRTRGAN</sequence>
<evidence type="ECO:0000256" key="7">
    <source>
        <dbReference type="SAM" id="MobiDB-lite"/>
    </source>
</evidence>
<dbReference type="InterPro" id="IPR050710">
    <property type="entry name" value="Band7/mec-2_domain"/>
</dbReference>
<dbReference type="EMBL" id="CP019434">
    <property type="protein sequence ID" value="APZ43544.1"/>
    <property type="molecule type" value="Genomic_DNA"/>
</dbReference>
<dbReference type="PRINTS" id="PR00721">
    <property type="entry name" value="STOMATIN"/>
</dbReference>
<dbReference type="OrthoDB" id="9779595at2"/>
<name>A0A1P8UIC9_9GAMM</name>
<dbReference type="KEGG" id="afy:BW247_10965"/>
<evidence type="ECO:0000256" key="5">
    <source>
        <dbReference type="ARBA" id="ARBA00023136"/>
    </source>
</evidence>
<evidence type="ECO:0000259" key="8">
    <source>
        <dbReference type="SMART" id="SM00244"/>
    </source>
</evidence>
<evidence type="ECO:0000256" key="3">
    <source>
        <dbReference type="ARBA" id="ARBA00022692"/>
    </source>
</evidence>
<feature type="compositionally biased region" description="Low complexity" evidence="7">
    <location>
        <begin position="367"/>
        <end position="377"/>
    </location>
</feature>
<evidence type="ECO:0000313" key="9">
    <source>
        <dbReference type="EMBL" id="APZ43544.1"/>
    </source>
</evidence>
<comment type="similarity">
    <text evidence="2 6">Belongs to the band 7/mec-2 family. HflK subfamily.</text>
</comment>
<keyword evidence="4 6" id="KW-1133">Transmembrane helix</keyword>
<dbReference type="Pfam" id="PF12221">
    <property type="entry name" value="HflK_N"/>
    <property type="match status" value="1"/>
</dbReference>
<dbReference type="SMART" id="SM00244">
    <property type="entry name" value="PHB"/>
    <property type="match status" value="1"/>
</dbReference>
<dbReference type="InterPro" id="IPR036013">
    <property type="entry name" value="Band_7/SPFH_dom_sf"/>
</dbReference>
<dbReference type="SUPFAM" id="SSF117892">
    <property type="entry name" value="Band 7/SPFH domain"/>
    <property type="match status" value="1"/>
</dbReference>
<comment type="subcellular location">
    <subcellularLocation>
        <location evidence="1">Membrane</location>
        <topology evidence="1">Single-pass membrane protein</topology>
    </subcellularLocation>
</comment>
<dbReference type="InterPro" id="IPR001107">
    <property type="entry name" value="Band_7"/>
</dbReference>
<proteinExistence type="inferred from homology"/>
<accession>A0A1P8UIC9</accession>
<feature type="transmembrane region" description="Helical" evidence="6">
    <location>
        <begin position="63"/>
        <end position="84"/>
    </location>
</feature>
<feature type="region of interest" description="Disordered" evidence="7">
    <location>
        <begin position="1"/>
        <end position="27"/>
    </location>
</feature>
<evidence type="ECO:0000256" key="1">
    <source>
        <dbReference type="ARBA" id="ARBA00004167"/>
    </source>
</evidence>
<feature type="compositionally biased region" description="Gly residues" evidence="7">
    <location>
        <begin position="17"/>
        <end position="27"/>
    </location>
</feature>
<feature type="domain" description="Band 7" evidence="8">
    <location>
        <begin position="79"/>
        <end position="240"/>
    </location>
</feature>
<dbReference type="AlphaFoldDB" id="A0A1P8UIC9"/>
<dbReference type="Proteomes" id="UP000243807">
    <property type="component" value="Chromosome"/>
</dbReference>
<comment type="subunit">
    <text evidence="6">HflC and HflK may interact to form a multimeric complex.</text>
</comment>
<dbReference type="InterPro" id="IPR020980">
    <property type="entry name" value="Membrane_HflK_N"/>
</dbReference>
<dbReference type="CDD" id="cd03404">
    <property type="entry name" value="SPFH_HflK"/>
    <property type="match status" value="1"/>
</dbReference>
<dbReference type="PANTHER" id="PTHR43327">
    <property type="entry name" value="STOMATIN-LIKE PROTEIN 2, MITOCHONDRIAL"/>
    <property type="match status" value="1"/>
</dbReference>
<dbReference type="Pfam" id="PF01145">
    <property type="entry name" value="Band_7"/>
    <property type="match status" value="1"/>
</dbReference>
<reference evidence="9 10" key="1">
    <citation type="submission" date="2017-01" db="EMBL/GenBank/DDBJ databases">
        <title>Draft sequence of Acidihalobacter ferrooxidans strain DSM 14175 (strain V8).</title>
        <authorList>
            <person name="Khaleque H.N."/>
            <person name="Ramsay J.P."/>
            <person name="Murphy R.J.T."/>
            <person name="Kaksonen A.H."/>
            <person name="Boxall N.J."/>
            <person name="Watkin E.L.J."/>
        </authorList>
    </citation>
    <scope>NUCLEOTIDE SEQUENCE [LARGE SCALE GENOMIC DNA]</scope>
    <source>
        <strain evidence="9 10">V8</strain>
    </source>
</reference>
<dbReference type="InterPro" id="IPR010201">
    <property type="entry name" value="HflK"/>
</dbReference>
<evidence type="ECO:0000256" key="6">
    <source>
        <dbReference type="RuleBase" id="RU364113"/>
    </source>
</evidence>
<dbReference type="RefSeq" id="WP_076837184.1">
    <property type="nucleotide sequence ID" value="NZ_CP019434.1"/>
</dbReference>
<dbReference type="PANTHER" id="PTHR43327:SF2">
    <property type="entry name" value="MODULATOR OF FTSH PROTEASE HFLK"/>
    <property type="match status" value="1"/>
</dbReference>
<feature type="compositionally biased region" description="Basic and acidic residues" evidence="7">
    <location>
        <begin position="1"/>
        <end position="12"/>
    </location>
</feature>
<dbReference type="Gene3D" id="3.30.479.30">
    <property type="entry name" value="Band 7 domain"/>
    <property type="match status" value="1"/>
</dbReference>
<dbReference type="InterPro" id="IPR001972">
    <property type="entry name" value="Stomatin_HflK_fam"/>
</dbReference>
<organism evidence="9 10">
    <name type="scientific">Acidihalobacter ferrooxydans</name>
    <dbReference type="NCBI Taxonomy" id="1765967"/>
    <lineage>
        <taxon>Bacteria</taxon>
        <taxon>Pseudomonadati</taxon>
        <taxon>Pseudomonadota</taxon>
        <taxon>Gammaproteobacteria</taxon>
        <taxon>Chromatiales</taxon>
        <taxon>Ectothiorhodospiraceae</taxon>
        <taxon>Acidihalobacter</taxon>
    </lineage>
</organism>
<keyword evidence="10" id="KW-1185">Reference proteome</keyword>
<feature type="region of interest" description="Disordered" evidence="7">
    <location>
        <begin position="350"/>
        <end position="393"/>
    </location>
</feature>
<dbReference type="NCBIfam" id="TIGR01933">
    <property type="entry name" value="hflK"/>
    <property type="match status" value="1"/>
</dbReference>